<dbReference type="VEuPathDB" id="VectorBase:AALB20_033512"/>
<comment type="function">
    <text evidence="2">May be involved in the metabolism of insect hormones and in the breakdown of synthetic insecticides.</text>
</comment>
<evidence type="ECO:0000256" key="8">
    <source>
        <dbReference type="ARBA" id="ARBA00022824"/>
    </source>
</evidence>
<evidence type="ECO:0000256" key="9">
    <source>
        <dbReference type="ARBA" id="ARBA00022848"/>
    </source>
</evidence>
<evidence type="ECO:0000256" key="3">
    <source>
        <dbReference type="ARBA" id="ARBA00004174"/>
    </source>
</evidence>
<dbReference type="GO" id="GO:0004497">
    <property type="term" value="F:monooxygenase activity"/>
    <property type="evidence" value="ECO:0007669"/>
    <property type="project" value="UniProtKB-KW"/>
</dbReference>
<dbReference type="GO" id="GO:0005789">
    <property type="term" value="C:endoplasmic reticulum membrane"/>
    <property type="evidence" value="ECO:0007669"/>
    <property type="project" value="UniProtKB-SubCell"/>
</dbReference>
<evidence type="ECO:0000256" key="6">
    <source>
        <dbReference type="ARBA" id="ARBA00022617"/>
    </source>
</evidence>
<sequence length="891" mass="103102">MFLLWLAVLLLGLVMWLIHVWLEKSYRFAMHLPRMEPYYPFIGNAHLFVGRPRTDMFDSLIKPFGEFERWFQIWLGPKLLVATSHPDIVHAVLTHPDCLEKPFFYDFAKLEHGLFGAPFNEEHNLPGHFVLLFLVFSIDCLWTSPRWALHRSFLVRFFNFFILVFFMCLFFLFCNLVMAVVEGGVALLFKGVEDQEDFKKPQIFVNQLLSVKHNGNPFTDEEIAHNIYTIIVAGNDTTALQVSHTCLFLAMHPDIQERVYQEVMEVFPITDQEIEMDDLKKLSYMERVLKESLRLAPSGPNIARQAIRDVEIGGLAIPSGSLIALSIYAMHRRKDIWGPDADRFDPDRFLPERSVGRNANAFMPFLVGSRNCIGGRYAMIGMKIMLSYIVRRFRMSTKQTMADMRFRFDLTLKLESGYEVEMFWFWTFAPLLVLVIWLVHQWILKCNRFAAHLPKLEPYYPIIGNAHLFIGRPHTDMFDSLIKPFGEFERWFQIWLGPKLLVATSHPDIVHAVLTHPDCLEKPFFYDFAKLEHGLFGAPYPTWKTQRKALNPSFNFRILNSFIPVFIKCSNLLINNLEKAVDQGGKTVSVLPYISKCTLEMVCGTTIGCDVLERSGKDTLLHNIDRWLELVAKRMLNVHQYADVLYRFMKDCAEEAQCRTLCYGYFDSIVASIKKQMKNIKGVEDQEDFKKPQIFVNQLLSRNHFSMISLSSNMDYLVAIVRLEVEEDSFKNSHSDLKFLVLSTDHTWKSQRKALNPSFNVRILNSFIPVFIKCSNLLVSNLEKAVDQGGKTVSVLPYISKCTLEMVCGTTIGCDVLERSGKDALLHNIDRAGSRNCIGGRYAMIGMKIMLSYIVRRFRMSTKQTMTDMRFRFDITLKLESGYEVFLENRI</sequence>
<organism evidence="15 16">
    <name type="scientific">Anopheles albimanus</name>
    <name type="common">New world malaria mosquito</name>
    <dbReference type="NCBI Taxonomy" id="7167"/>
    <lineage>
        <taxon>Eukaryota</taxon>
        <taxon>Metazoa</taxon>
        <taxon>Ecdysozoa</taxon>
        <taxon>Arthropoda</taxon>
        <taxon>Hexapoda</taxon>
        <taxon>Insecta</taxon>
        <taxon>Pterygota</taxon>
        <taxon>Neoptera</taxon>
        <taxon>Endopterygota</taxon>
        <taxon>Diptera</taxon>
        <taxon>Nematocera</taxon>
        <taxon>Culicoidea</taxon>
        <taxon>Culicidae</taxon>
        <taxon>Anophelinae</taxon>
        <taxon>Anopheles</taxon>
    </lineage>
</organism>
<comment type="subcellular location">
    <subcellularLocation>
        <location evidence="4">Endoplasmic reticulum membrane</location>
        <topology evidence="4">Peripheral membrane protein</topology>
    </subcellularLocation>
    <subcellularLocation>
        <location evidence="3">Microsome membrane</location>
        <topology evidence="3">Peripheral membrane protein</topology>
    </subcellularLocation>
</comment>
<dbReference type="PRINTS" id="PR00463">
    <property type="entry name" value="EP450I"/>
</dbReference>
<accession>A0A182FAP0</accession>
<dbReference type="AlphaFoldDB" id="A0A182FAP0"/>
<keyword evidence="7 14" id="KW-0479">Metal-binding</keyword>
<evidence type="ECO:0000256" key="14">
    <source>
        <dbReference type="PIRSR" id="PIRSR602401-1"/>
    </source>
</evidence>
<dbReference type="STRING" id="7167.A0A182FAP0"/>
<dbReference type="InterPro" id="IPR001128">
    <property type="entry name" value="Cyt_P450"/>
</dbReference>
<keyword evidence="10" id="KW-0560">Oxidoreductase</keyword>
<keyword evidence="9" id="KW-0492">Microsome</keyword>
<evidence type="ECO:0000256" key="2">
    <source>
        <dbReference type="ARBA" id="ARBA00003690"/>
    </source>
</evidence>
<dbReference type="VEuPathDB" id="VectorBase:AALB20_037406"/>
<evidence type="ECO:0000256" key="4">
    <source>
        <dbReference type="ARBA" id="ARBA00004406"/>
    </source>
</evidence>
<evidence type="ECO:0000256" key="11">
    <source>
        <dbReference type="ARBA" id="ARBA00023004"/>
    </source>
</evidence>
<keyword evidence="12" id="KW-0503">Monooxygenase</keyword>
<evidence type="ECO:0000256" key="1">
    <source>
        <dbReference type="ARBA" id="ARBA00001971"/>
    </source>
</evidence>
<dbReference type="InterPro" id="IPR050196">
    <property type="entry name" value="Cytochrome_P450_Monoox"/>
</dbReference>
<comment type="similarity">
    <text evidence="5">Belongs to the cytochrome P450 family.</text>
</comment>
<dbReference type="Gene3D" id="1.10.630.10">
    <property type="entry name" value="Cytochrome P450"/>
    <property type="match status" value="5"/>
</dbReference>
<proteinExistence type="inferred from homology"/>
<evidence type="ECO:0000256" key="5">
    <source>
        <dbReference type="ARBA" id="ARBA00010617"/>
    </source>
</evidence>
<reference evidence="15" key="2">
    <citation type="submission" date="2022-08" db="UniProtKB">
        <authorList>
            <consortium name="EnsemblMetazoa"/>
        </authorList>
    </citation>
    <scope>IDENTIFICATION</scope>
    <source>
        <strain evidence="15">STECLA/ALBI9_A</strain>
    </source>
</reference>
<dbReference type="SUPFAM" id="SSF48264">
    <property type="entry name" value="Cytochrome P450"/>
    <property type="match status" value="4"/>
</dbReference>
<dbReference type="PRINTS" id="PR00385">
    <property type="entry name" value="P450"/>
</dbReference>
<dbReference type="InterPro" id="IPR002401">
    <property type="entry name" value="Cyt_P450_E_grp-I"/>
</dbReference>
<keyword evidence="6 14" id="KW-0349">Heme</keyword>
<comment type="cofactor">
    <cofactor evidence="1 14">
        <name>heme</name>
        <dbReference type="ChEBI" id="CHEBI:30413"/>
    </cofactor>
</comment>
<evidence type="ECO:0000313" key="15">
    <source>
        <dbReference type="EnsemblMetazoa" id="AALB003570-PA"/>
    </source>
</evidence>
<dbReference type="EnsemblMetazoa" id="AALB003570-RA">
    <property type="protein sequence ID" value="AALB003570-PA"/>
    <property type="gene ID" value="AALB003570"/>
</dbReference>
<evidence type="ECO:0000256" key="13">
    <source>
        <dbReference type="ARBA" id="ARBA00023136"/>
    </source>
</evidence>
<dbReference type="VEuPathDB" id="VectorBase:AALB003570"/>
<feature type="binding site" description="axial binding residue" evidence="14">
    <location>
        <position position="372"/>
    </location>
    <ligand>
        <name>heme</name>
        <dbReference type="ChEBI" id="CHEBI:30413"/>
    </ligand>
    <ligandPart>
        <name>Fe</name>
        <dbReference type="ChEBI" id="CHEBI:18248"/>
    </ligandPart>
</feature>
<reference evidence="15 16" key="1">
    <citation type="journal article" date="2017" name="G3 (Bethesda)">
        <title>The Physical Genome Mapping of Anopheles albimanus Corrected Scaffold Misassemblies and Identified Interarm Rearrangements in Genus Anopheles.</title>
        <authorList>
            <person name="Artemov G.N."/>
            <person name="Peery A.N."/>
            <person name="Jiang X."/>
            <person name="Tu Z."/>
            <person name="Stegniy V.N."/>
            <person name="Sharakhova M.V."/>
            <person name="Sharakhov I.V."/>
        </authorList>
    </citation>
    <scope>NUCLEOTIDE SEQUENCE [LARGE SCALE GENOMIC DNA]</scope>
    <source>
        <strain evidence="15 16">ALBI9_A</strain>
    </source>
</reference>
<evidence type="ECO:0000256" key="12">
    <source>
        <dbReference type="ARBA" id="ARBA00023033"/>
    </source>
</evidence>
<dbReference type="PANTHER" id="PTHR24291">
    <property type="entry name" value="CYTOCHROME P450 FAMILY 4"/>
    <property type="match status" value="1"/>
</dbReference>
<evidence type="ECO:0000313" key="16">
    <source>
        <dbReference type="Proteomes" id="UP000069272"/>
    </source>
</evidence>
<protein>
    <submittedName>
        <fullName evidence="15">Uncharacterized protein</fullName>
    </submittedName>
</protein>
<evidence type="ECO:0000256" key="7">
    <source>
        <dbReference type="ARBA" id="ARBA00022723"/>
    </source>
</evidence>
<dbReference type="Proteomes" id="UP000069272">
    <property type="component" value="Chromosome 2R"/>
</dbReference>
<keyword evidence="13" id="KW-0472">Membrane</keyword>
<dbReference type="PANTHER" id="PTHR24291:SF189">
    <property type="entry name" value="CYTOCHROME P450 4C3-RELATED"/>
    <property type="match status" value="1"/>
</dbReference>
<dbReference type="InterPro" id="IPR036396">
    <property type="entry name" value="Cyt_P450_sf"/>
</dbReference>
<dbReference type="GO" id="GO:0005506">
    <property type="term" value="F:iron ion binding"/>
    <property type="evidence" value="ECO:0007669"/>
    <property type="project" value="InterPro"/>
</dbReference>
<name>A0A182FAP0_ANOAL</name>
<keyword evidence="11 14" id="KW-0408">Iron</keyword>
<dbReference type="Pfam" id="PF00067">
    <property type="entry name" value="p450"/>
    <property type="match status" value="4"/>
</dbReference>
<dbReference type="GO" id="GO:0016705">
    <property type="term" value="F:oxidoreductase activity, acting on paired donors, with incorporation or reduction of molecular oxygen"/>
    <property type="evidence" value="ECO:0007669"/>
    <property type="project" value="InterPro"/>
</dbReference>
<evidence type="ECO:0000256" key="10">
    <source>
        <dbReference type="ARBA" id="ARBA00023002"/>
    </source>
</evidence>
<dbReference type="GO" id="GO:0020037">
    <property type="term" value="F:heme binding"/>
    <property type="evidence" value="ECO:0007669"/>
    <property type="project" value="InterPro"/>
</dbReference>
<keyword evidence="16" id="KW-1185">Reference proteome</keyword>
<keyword evidence="8" id="KW-0256">Endoplasmic reticulum</keyword>